<dbReference type="AlphaFoldDB" id="A0A840QS65"/>
<accession>A0A840QS65</accession>
<feature type="chain" id="PRO_5039322010" description="TAXI family TRAP transporter solute-binding subunit" evidence="2">
    <location>
        <begin position="21"/>
        <end position="347"/>
    </location>
</feature>
<dbReference type="SUPFAM" id="SSF53850">
    <property type="entry name" value="Periplasmic binding protein-like II"/>
    <property type="match status" value="1"/>
</dbReference>
<evidence type="ECO:0000313" key="4">
    <source>
        <dbReference type="Proteomes" id="UP000551878"/>
    </source>
</evidence>
<evidence type="ECO:0000256" key="1">
    <source>
        <dbReference type="SAM" id="MobiDB-lite"/>
    </source>
</evidence>
<evidence type="ECO:0008006" key="5">
    <source>
        <dbReference type="Google" id="ProtNLM"/>
    </source>
</evidence>
<comment type="caution">
    <text evidence="3">The sequence shown here is derived from an EMBL/GenBank/DDBJ whole genome shotgun (WGS) entry which is preliminary data.</text>
</comment>
<feature type="compositionally biased region" description="Basic and acidic residues" evidence="1">
    <location>
        <begin position="309"/>
        <end position="320"/>
    </location>
</feature>
<keyword evidence="2" id="KW-0732">Signal</keyword>
<feature type="compositionally biased region" description="Acidic residues" evidence="1">
    <location>
        <begin position="26"/>
        <end position="47"/>
    </location>
</feature>
<name>A0A840QS65_9BACI</name>
<dbReference type="RefSeq" id="WP_184664771.1">
    <property type="nucleotide sequence ID" value="NZ_JACHHB010000012.1"/>
</dbReference>
<feature type="signal peptide" evidence="2">
    <location>
        <begin position="1"/>
        <end position="20"/>
    </location>
</feature>
<dbReference type="NCBIfam" id="TIGR02122">
    <property type="entry name" value="TRAP_TAXI"/>
    <property type="match status" value="1"/>
</dbReference>
<dbReference type="Proteomes" id="UP000551878">
    <property type="component" value="Unassembled WGS sequence"/>
</dbReference>
<dbReference type="EMBL" id="JACHHB010000012">
    <property type="protein sequence ID" value="MBB5174346.1"/>
    <property type="molecule type" value="Genomic_DNA"/>
</dbReference>
<sequence>MKKKFYTLLSGALASTLVLAACGEEGNGDDVDDTNEDGIEDAGEETEASDVDVSNLQLGTGSTGGTYFPLGQQIAEALNEHIDVDDFDLSSVSTGASVDNISSIYRDELHLGMTVHLPALDALTGAGAFEGVEMDNFGFMGHIYPEVMQIVTTEGTGVETLADLEGKSVAIGPPGSGTQEAAKTILEAAGLEEGDYEAMEEGFGDATSRIQDGNLDASFGLLGLPNGSIEELEVSGRDVKILDIDDETLATIEEVSGYEGYEIPEGSYDFLEDPVQTVTAYAVMVGSTDTIDEDLGYEITKTMFEHSDAISHQQGDHMTKDNAMNGSEGLPIHPGAEKYFEEEGILE</sequence>
<dbReference type="PANTHER" id="PTHR42941:SF1">
    <property type="entry name" value="SLL1037 PROTEIN"/>
    <property type="match status" value="1"/>
</dbReference>
<protein>
    <recommendedName>
        <fullName evidence="5">TAXI family TRAP transporter solute-binding subunit</fullName>
    </recommendedName>
</protein>
<dbReference type="CDD" id="cd13520">
    <property type="entry name" value="PBP2_TAXI_TRAP"/>
    <property type="match status" value="1"/>
</dbReference>
<gene>
    <name evidence="3" type="ORF">HNQ41_002561</name>
</gene>
<evidence type="ECO:0000256" key="2">
    <source>
        <dbReference type="SAM" id="SignalP"/>
    </source>
</evidence>
<dbReference type="PROSITE" id="PS51257">
    <property type="entry name" value="PROKAR_LIPOPROTEIN"/>
    <property type="match status" value="1"/>
</dbReference>
<dbReference type="PANTHER" id="PTHR42941">
    <property type="entry name" value="SLL1037 PROTEIN"/>
    <property type="match status" value="1"/>
</dbReference>
<organism evidence="3 4">
    <name type="scientific">Texcoconibacillus texcoconensis</name>
    <dbReference type="NCBI Taxonomy" id="1095777"/>
    <lineage>
        <taxon>Bacteria</taxon>
        <taxon>Bacillati</taxon>
        <taxon>Bacillota</taxon>
        <taxon>Bacilli</taxon>
        <taxon>Bacillales</taxon>
        <taxon>Bacillaceae</taxon>
        <taxon>Texcoconibacillus</taxon>
    </lineage>
</organism>
<keyword evidence="4" id="KW-1185">Reference proteome</keyword>
<dbReference type="Gene3D" id="3.40.190.10">
    <property type="entry name" value="Periplasmic binding protein-like II"/>
    <property type="match status" value="2"/>
</dbReference>
<evidence type="ECO:0000313" key="3">
    <source>
        <dbReference type="EMBL" id="MBB5174346.1"/>
    </source>
</evidence>
<reference evidence="3 4" key="1">
    <citation type="submission" date="2020-08" db="EMBL/GenBank/DDBJ databases">
        <title>Genomic Encyclopedia of Type Strains, Phase IV (KMG-IV): sequencing the most valuable type-strain genomes for metagenomic binning, comparative biology and taxonomic classification.</title>
        <authorList>
            <person name="Goeker M."/>
        </authorList>
    </citation>
    <scope>NUCLEOTIDE SEQUENCE [LARGE SCALE GENOMIC DNA]</scope>
    <source>
        <strain evidence="3 4">DSM 24696</strain>
    </source>
</reference>
<dbReference type="InterPro" id="IPR011852">
    <property type="entry name" value="TRAP_TAXI"/>
</dbReference>
<feature type="region of interest" description="Disordered" evidence="1">
    <location>
        <begin position="25"/>
        <end position="47"/>
    </location>
</feature>
<proteinExistence type="predicted"/>
<dbReference type="Pfam" id="PF16868">
    <property type="entry name" value="NMT1_3"/>
    <property type="match status" value="1"/>
</dbReference>
<feature type="region of interest" description="Disordered" evidence="1">
    <location>
        <begin position="309"/>
        <end position="347"/>
    </location>
</feature>